<dbReference type="AlphaFoldDB" id="A0AAV1DJA3"/>
<name>A0AAV1DJA3_OLDCO</name>
<evidence type="ECO:0000313" key="2">
    <source>
        <dbReference type="Proteomes" id="UP001161247"/>
    </source>
</evidence>
<proteinExistence type="predicted"/>
<evidence type="ECO:0000313" key="1">
    <source>
        <dbReference type="EMBL" id="CAI9107115.1"/>
    </source>
</evidence>
<keyword evidence="2" id="KW-1185">Reference proteome</keyword>
<protein>
    <submittedName>
        <fullName evidence="1">OLC1v1006403C1</fullName>
    </submittedName>
</protein>
<gene>
    <name evidence="1" type="ORF">OLC1_LOCUS15502</name>
</gene>
<sequence length="92" mass="10189">MHAYPKYDTATTTLGFIYNSGDVMVVLDHSRTRRGSSLSSYPCPIENLCVLNSHLLAAVSGGNKYLHQYVFSYLKEKCDRHACMVGKRASAA</sequence>
<dbReference type="Proteomes" id="UP001161247">
    <property type="component" value="Chromosome 5"/>
</dbReference>
<accession>A0AAV1DJA3</accession>
<dbReference type="EMBL" id="OX459122">
    <property type="protein sequence ID" value="CAI9107115.1"/>
    <property type="molecule type" value="Genomic_DNA"/>
</dbReference>
<organism evidence="1 2">
    <name type="scientific">Oldenlandia corymbosa var. corymbosa</name>
    <dbReference type="NCBI Taxonomy" id="529605"/>
    <lineage>
        <taxon>Eukaryota</taxon>
        <taxon>Viridiplantae</taxon>
        <taxon>Streptophyta</taxon>
        <taxon>Embryophyta</taxon>
        <taxon>Tracheophyta</taxon>
        <taxon>Spermatophyta</taxon>
        <taxon>Magnoliopsida</taxon>
        <taxon>eudicotyledons</taxon>
        <taxon>Gunneridae</taxon>
        <taxon>Pentapetalae</taxon>
        <taxon>asterids</taxon>
        <taxon>lamiids</taxon>
        <taxon>Gentianales</taxon>
        <taxon>Rubiaceae</taxon>
        <taxon>Rubioideae</taxon>
        <taxon>Spermacoceae</taxon>
        <taxon>Hedyotis-Oldenlandia complex</taxon>
        <taxon>Oldenlandia</taxon>
    </lineage>
</organism>
<reference evidence="1" key="1">
    <citation type="submission" date="2023-03" db="EMBL/GenBank/DDBJ databases">
        <authorList>
            <person name="Julca I."/>
        </authorList>
    </citation>
    <scope>NUCLEOTIDE SEQUENCE</scope>
</reference>